<accession>A0ABR4HI59</accession>
<gene>
    <name evidence="2" type="ORF">BJX63DRAFT_430987</name>
</gene>
<dbReference type="Proteomes" id="UP001610334">
    <property type="component" value="Unassembled WGS sequence"/>
</dbReference>
<organism evidence="2 3">
    <name type="scientific">Aspergillus granulosus</name>
    <dbReference type="NCBI Taxonomy" id="176169"/>
    <lineage>
        <taxon>Eukaryota</taxon>
        <taxon>Fungi</taxon>
        <taxon>Dikarya</taxon>
        <taxon>Ascomycota</taxon>
        <taxon>Pezizomycotina</taxon>
        <taxon>Eurotiomycetes</taxon>
        <taxon>Eurotiomycetidae</taxon>
        <taxon>Eurotiales</taxon>
        <taxon>Aspergillaceae</taxon>
        <taxon>Aspergillus</taxon>
        <taxon>Aspergillus subgen. Nidulantes</taxon>
    </lineage>
</organism>
<evidence type="ECO:0000256" key="1">
    <source>
        <dbReference type="SAM" id="MobiDB-lite"/>
    </source>
</evidence>
<feature type="compositionally biased region" description="Basic residues" evidence="1">
    <location>
        <begin position="376"/>
        <end position="391"/>
    </location>
</feature>
<feature type="compositionally biased region" description="Pro residues" evidence="1">
    <location>
        <begin position="262"/>
        <end position="271"/>
    </location>
</feature>
<sequence length="601" mass="69399">MNPHMPPQHHPSTRPAEGPHPIHDNPSGSRNPDHLVDRLGRLHIQQDRLHEARSRSFNASAEVDEDTDPLYVGYTFVKARAAPGQHATWLRADRTKMNLSQNDLSALVQKNTKRKPAADQYHNIRKIRRTHVDELMEELREELPQYQWTCVYVKEQERYIRGKGYPRHAVETSSMDIILQGKALNPSEFRVSPVDGRDTFQFRDHRDQRPVRTPQHSSDEPRPFSRAGYAEQWREPGIQQAPTPLHIHGAQHASVPFHQQGPPHPQLPPHIQPQQQPHGAQQASAQFHQQGPLYPQPQSHAQLPPHAQSLPQQVNWAQNGPAGHAHHPQPQPVEHNHINSAPAYDPRAEVHDHRPRTAMRESESRNHRQQIPNLKSPHKNQVKAGKKRDKSPKHVTESEPDLVYDTTSSDDDNIPTPNYDGEGLEAEFSERDVKSSKTAPWRGSLYRGHPSSQPRRSYRQHYRKDPQRVDDPRVGRYRDDSLVDIIPASSSRSPRRLGRMPSAYRGTVGQYERQPNIIQHPQLSAEDIELMMRQLRGRAHNDVRSRMLDEWELELVDREEMLKCHQQMTACYDDNNYMGRSRSLRQPLTAYPYSHNYLQLH</sequence>
<evidence type="ECO:0000313" key="3">
    <source>
        <dbReference type="Proteomes" id="UP001610334"/>
    </source>
</evidence>
<dbReference type="EMBL" id="JBFXLT010000029">
    <property type="protein sequence ID" value="KAL2815169.1"/>
    <property type="molecule type" value="Genomic_DNA"/>
</dbReference>
<evidence type="ECO:0000313" key="2">
    <source>
        <dbReference type="EMBL" id="KAL2815169.1"/>
    </source>
</evidence>
<name>A0ABR4HI59_9EURO</name>
<feature type="compositionally biased region" description="Basic and acidic residues" evidence="1">
    <location>
        <begin position="463"/>
        <end position="474"/>
    </location>
</feature>
<feature type="region of interest" description="Disordered" evidence="1">
    <location>
        <begin position="255"/>
        <end position="474"/>
    </location>
</feature>
<proteinExistence type="predicted"/>
<feature type="compositionally biased region" description="Low complexity" evidence="1">
    <location>
        <begin position="272"/>
        <end position="286"/>
    </location>
</feature>
<keyword evidence="3" id="KW-1185">Reference proteome</keyword>
<feature type="region of interest" description="Disordered" evidence="1">
    <location>
        <begin position="199"/>
        <end position="225"/>
    </location>
</feature>
<comment type="caution">
    <text evidence="2">The sequence shown here is derived from an EMBL/GenBank/DDBJ whole genome shotgun (WGS) entry which is preliminary data.</text>
</comment>
<feature type="region of interest" description="Disordered" evidence="1">
    <location>
        <begin position="1"/>
        <end position="35"/>
    </location>
</feature>
<feature type="compositionally biased region" description="Polar residues" evidence="1">
    <location>
        <begin position="309"/>
        <end position="318"/>
    </location>
</feature>
<reference evidence="2 3" key="1">
    <citation type="submission" date="2024-07" db="EMBL/GenBank/DDBJ databases">
        <title>Section-level genome sequencing and comparative genomics of Aspergillus sections Usti and Cavernicolus.</title>
        <authorList>
            <consortium name="Lawrence Berkeley National Laboratory"/>
            <person name="Nybo J.L."/>
            <person name="Vesth T.C."/>
            <person name="Theobald S."/>
            <person name="Frisvad J.C."/>
            <person name="Larsen T.O."/>
            <person name="Kjaerboelling I."/>
            <person name="Rothschild-Mancinelli K."/>
            <person name="Lyhne E.K."/>
            <person name="Kogle M.E."/>
            <person name="Barry K."/>
            <person name="Clum A."/>
            <person name="Na H."/>
            <person name="Ledsgaard L."/>
            <person name="Lin J."/>
            <person name="Lipzen A."/>
            <person name="Kuo A."/>
            <person name="Riley R."/>
            <person name="Mondo S."/>
            <person name="Labutti K."/>
            <person name="Haridas S."/>
            <person name="Pangalinan J."/>
            <person name="Salamov A.A."/>
            <person name="Simmons B.A."/>
            <person name="Magnuson J.K."/>
            <person name="Chen J."/>
            <person name="Drula E."/>
            <person name="Henrissat B."/>
            <person name="Wiebenga A."/>
            <person name="Lubbers R.J."/>
            <person name="Gomes A.C."/>
            <person name="Makela M.R."/>
            <person name="Stajich J."/>
            <person name="Grigoriev I.V."/>
            <person name="Mortensen U.H."/>
            <person name="De Vries R.P."/>
            <person name="Baker S.E."/>
            <person name="Andersen M.R."/>
        </authorList>
    </citation>
    <scope>NUCLEOTIDE SEQUENCE [LARGE SCALE GENOMIC DNA]</scope>
    <source>
        <strain evidence="2 3">CBS 588.65</strain>
    </source>
</reference>
<feature type="compositionally biased region" description="Acidic residues" evidence="1">
    <location>
        <begin position="398"/>
        <end position="413"/>
    </location>
</feature>
<protein>
    <submittedName>
        <fullName evidence="2">Uncharacterized protein</fullName>
    </submittedName>
</protein>
<feature type="compositionally biased region" description="Basic and acidic residues" evidence="1">
    <location>
        <begin position="199"/>
        <end position="210"/>
    </location>
</feature>